<feature type="region of interest" description="Disordered" evidence="1">
    <location>
        <begin position="18"/>
        <end position="60"/>
    </location>
</feature>
<proteinExistence type="predicted"/>
<feature type="compositionally biased region" description="Basic and acidic residues" evidence="1">
    <location>
        <begin position="23"/>
        <end position="51"/>
    </location>
</feature>
<name>A0A915NKZ3_9BILA</name>
<feature type="compositionally biased region" description="Basic and acidic residues" evidence="1">
    <location>
        <begin position="132"/>
        <end position="142"/>
    </location>
</feature>
<evidence type="ECO:0000313" key="2">
    <source>
        <dbReference type="Proteomes" id="UP000887560"/>
    </source>
</evidence>
<organism evidence="2 3">
    <name type="scientific">Meloidogyne floridensis</name>
    <dbReference type="NCBI Taxonomy" id="298350"/>
    <lineage>
        <taxon>Eukaryota</taxon>
        <taxon>Metazoa</taxon>
        <taxon>Ecdysozoa</taxon>
        <taxon>Nematoda</taxon>
        <taxon>Chromadorea</taxon>
        <taxon>Rhabditida</taxon>
        <taxon>Tylenchina</taxon>
        <taxon>Tylenchomorpha</taxon>
        <taxon>Tylenchoidea</taxon>
        <taxon>Meloidogynidae</taxon>
        <taxon>Meloidogyninae</taxon>
        <taxon>Meloidogyne</taxon>
    </lineage>
</organism>
<evidence type="ECO:0000256" key="1">
    <source>
        <dbReference type="SAM" id="MobiDB-lite"/>
    </source>
</evidence>
<sequence>MVVLAEVGFYVDAMFKNKSSKSSGKEGKSSKKDSRATRSNLEHSPHQDSPRGSKNVEGSHSEDIQPVEYHHTYQSLPPQEDFPLLVRSPSQFRFNATYATCNCFQQLGRLCTTCFKYNSKYRTNKDINRALRKNRESDESYKRGKGIVRGGGSGIGQKDEEDDNVGGEEGYNPDEATYEGEGGNYYSDQEEKNADF</sequence>
<dbReference type="Proteomes" id="UP000887560">
    <property type="component" value="Unplaced"/>
</dbReference>
<reference evidence="3" key="1">
    <citation type="submission" date="2022-11" db="UniProtKB">
        <authorList>
            <consortium name="WormBaseParasite"/>
        </authorList>
    </citation>
    <scope>IDENTIFICATION</scope>
</reference>
<protein>
    <submittedName>
        <fullName evidence="3">Uncharacterized protein</fullName>
    </submittedName>
</protein>
<accession>A0A915NKZ3</accession>
<feature type="region of interest" description="Disordered" evidence="1">
    <location>
        <begin position="132"/>
        <end position="196"/>
    </location>
</feature>
<dbReference type="AlphaFoldDB" id="A0A915NKZ3"/>
<evidence type="ECO:0000313" key="3">
    <source>
        <dbReference type="WBParaSite" id="scf7180000419706.g4208"/>
    </source>
</evidence>
<dbReference type="WBParaSite" id="scf7180000419706.g4208">
    <property type="protein sequence ID" value="scf7180000419706.g4208"/>
    <property type="gene ID" value="scf7180000419706.g4208"/>
</dbReference>
<keyword evidence="2" id="KW-1185">Reference proteome</keyword>